<name>A0A6G1HKE1_9PEZI</name>
<protein>
    <submittedName>
        <fullName evidence="2">Uncharacterized protein</fullName>
    </submittedName>
</protein>
<proteinExistence type="predicted"/>
<feature type="region of interest" description="Disordered" evidence="1">
    <location>
        <begin position="63"/>
        <end position="85"/>
    </location>
</feature>
<gene>
    <name evidence="2" type="ORF">EJ06DRAFT_236636</name>
</gene>
<evidence type="ECO:0000313" key="3">
    <source>
        <dbReference type="Proteomes" id="UP000799640"/>
    </source>
</evidence>
<accession>A0A6G1HKE1</accession>
<dbReference type="EMBL" id="ML996707">
    <property type="protein sequence ID" value="KAF2396374.1"/>
    <property type="molecule type" value="Genomic_DNA"/>
</dbReference>
<organism evidence="2 3">
    <name type="scientific">Trichodelitschia bisporula</name>
    <dbReference type="NCBI Taxonomy" id="703511"/>
    <lineage>
        <taxon>Eukaryota</taxon>
        <taxon>Fungi</taxon>
        <taxon>Dikarya</taxon>
        <taxon>Ascomycota</taxon>
        <taxon>Pezizomycotina</taxon>
        <taxon>Dothideomycetes</taxon>
        <taxon>Dothideomycetes incertae sedis</taxon>
        <taxon>Phaeotrichales</taxon>
        <taxon>Phaeotrichaceae</taxon>
        <taxon>Trichodelitschia</taxon>
    </lineage>
</organism>
<reference evidence="2" key="1">
    <citation type="journal article" date="2020" name="Stud. Mycol.">
        <title>101 Dothideomycetes genomes: a test case for predicting lifestyles and emergence of pathogens.</title>
        <authorList>
            <person name="Haridas S."/>
            <person name="Albert R."/>
            <person name="Binder M."/>
            <person name="Bloem J."/>
            <person name="Labutti K."/>
            <person name="Salamov A."/>
            <person name="Andreopoulos B."/>
            <person name="Baker S."/>
            <person name="Barry K."/>
            <person name="Bills G."/>
            <person name="Bluhm B."/>
            <person name="Cannon C."/>
            <person name="Castanera R."/>
            <person name="Culley D."/>
            <person name="Daum C."/>
            <person name="Ezra D."/>
            <person name="Gonzalez J."/>
            <person name="Henrissat B."/>
            <person name="Kuo A."/>
            <person name="Liang C."/>
            <person name="Lipzen A."/>
            <person name="Lutzoni F."/>
            <person name="Magnuson J."/>
            <person name="Mondo S."/>
            <person name="Nolan M."/>
            <person name="Ohm R."/>
            <person name="Pangilinan J."/>
            <person name="Park H.-J."/>
            <person name="Ramirez L."/>
            <person name="Alfaro M."/>
            <person name="Sun H."/>
            <person name="Tritt A."/>
            <person name="Yoshinaga Y."/>
            <person name="Zwiers L.-H."/>
            <person name="Turgeon B."/>
            <person name="Goodwin S."/>
            <person name="Spatafora J."/>
            <person name="Crous P."/>
            <person name="Grigoriev I."/>
        </authorList>
    </citation>
    <scope>NUCLEOTIDE SEQUENCE</scope>
    <source>
        <strain evidence="2">CBS 262.69</strain>
    </source>
</reference>
<sequence length="127" mass="13937">MPNARPFVPLIKVKERGLVLIRGTFQTPETPEEQIRSRFPIPRPRSLHQYQVPSSMLPKLLTPPSKRPPALSPLQCFPNPSLHPRPPPVTPIRNYIINIAIPNAPRNAALAATATLPASLFCPAGCA</sequence>
<dbReference type="AlphaFoldDB" id="A0A6G1HKE1"/>
<evidence type="ECO:0000256" key="1">
    <source>
        <dbReference type="SAM" id="MobiDB-lite"/>
    </source>
</evidence>
<keyword evidence="3" id="KW-1185">Reference proteome</keyword>
<dbReference type="Proteomes" id="UP000799640">
    <property type="component" value="Unassembled WGS sequence"/>
</dbReference>
<evidence type="ECO:0000313" key="2">
    <source>
        <dbReference type="EMBL" id="KAF2396374.1"/>
    </source>
</evidence>